<sequence length="151" mass="16153">MNEPGGDLVIAAGPGLRRGLVVPAVELVERFSRSSGPGGQGVNTADSRVELVFEPEASSALTPTQRERLVSALGGRLVGGRITVVASEHRSQLRNRAAARERLAALLRDGLAPPPPARRATKPTRGSQRRRVEGKKRRSQVKSGRGRVQPE</sequence>
<dbReference type="InterPro" id="IPR045853">
    <property type="entry name" value="Pep_chain_release_fac_I_sf"/>
</dbReference>
<dbReference type="NCBIfam" id="NF006718">
    <property type="entry name" value="PRK09256.1"/>
    <property type="match status" value="1"/>
</dbReference>
<evidence type="ECO:0000256" key="1">
    <source>
        <dbReference type="ARBA" id="ARBA00010835"/>
    </source>
</evidence>
<feature type="compositionally biased region" description="Basic residues" evidence="2">
    <location>
        <begin position="119"/>
        <end position="140"/>
    </location>
</feature>
<evidence type="ECO:0000313" key="4">
    <source>
        <dbReference type="EMBL" id="GEO29964.1"/>
    </source>
</evidence>
<dbReference type="InterPro" id="IPR000352">
    <property type="entry name" value="Pep_chain_release_fac_I"/>
</dbReference>
<keyword evidence="5" id="KW-1185">Reference proteome</keyword>
<dbReference type="RefSeq" id="WP_147065502.1">
    <property type="nucleotide sequence ID" value="NZ_BAAARO010000026.1"/>
</dbReference>
<keyword evidence="4" id="KW-0378">Hydrolase</keyword>
<dbReference type="PANTHER" id="PTHR47814:SF1">
    <property type="entry name" value="PEPTIDYL-TRNA HYDROLASE ARFB"/>
    <property type="match status" value="1"/>
</dbReference>
<evidence type="ECO:0000259" key="3">
    <source>
        <dbReference type="Pfam" id="PF00472"/>
    </source>
</evidence>
<accession>A0A512D0H3</accession>
<feature type="region of interest" description="Disordered" evidence="2">
    <location>
        <begin position="107"/>
        <end position="151"/>
    </location>
</feature>
<name>A0A512D0H3_9MICO</name>
<gene>
    <name evidence="4" type="ORF">TAE01_17740</name>
</gene>
<dbReference type="GO" id="GO:0043022">
    <property type="term" value="F:ribosome binding"/>
    <property type="evidence" value="ECO:0007669"/>
    <property type="project" value="TreeGrafter"/>
</dbReference>
<organism evidence="4 5">
    <name type="scientific">Terrabacter aerolatus</name>
    <dbReference type="NCBI Taxonomy" id="422442"/>
    <lineage>
        <taxon>Bacteria</taxon>
        <taxon>Bacillati</taxon>
        <taxon>Actinomycetota</taxon>
        <taxon>Actinomycetes</taxon>
        <taxon>Micrococcales</taxon>
        <taxon>Intrasporangiaceae</taxon>
        <taxon>Terrabacter</taxon>
    </lineage>
</organism>
<comment type="caution">
    <text evidence="4">The sequence shown here is derived from an EMBL/GenBank/DDBJ whole genome shotgun (WGS) entry which is preliminary data.</text>
</comment>
<dbReference type="GO" id="GO:0003747">
    <property type="term" value="F:translation release factor activity"/>
    <property type="evidence" value="ECO:0007669"/>
    <property type="project" value="InterPro"/>
</dbReference>
<dbReference type="GO" id="GO:0072344">
    <property type="term" value="P:rescue of stalled ribosome"/>
    <property type="evidence" value="ECO:0007669"/>
    <property type="project" value="TreeGrafter"/>
</dbReference>
<proteinExistence type="inferred from homology"/>
<dbReference type="OrthoDB" id="9815709at2"/>
<dbReference type="Gene3D" id="3.30.160.20">
    <property type="match status" value="1"/>
</dbReference>
<dbReference type="PANTHER" id="PTHR47814">
    <property type="entry name" value="PEPTIDYL-TRNA HYDROLASE ARFB"/>
    <property type="match status" value="1"/>
</dbReference>
<evidence type="ECO:0000256" key="2">
    <source>
        <dbReference type="SAM" id="MobiDB-lite"/>
    </source>
</evidence>
<protein>
    <submittedName>
        <fullName evidence="4">Aminoacyl-tRNA hydrolase</fullName>
    </submittedName>
</protein>
<dbReference type="SUPFAM" id="SSF75620">
    <property type="entry name" value="Release factor"/>
    <property type="match status" value="1"/>
</dbReference>
<dbReference type="GO" id="GO:0004045">
    <property type="term" value="F:peptidyl-tRNA hydrolase activity"/>
    <property type="evidence" value="ECO:0007669"/>
    <property type="project" value="TreeGrafter"/>
</dbReference>
<dbReference type="EMBL" id="BJYX01000007">
    <property type="protein sequence ID" value="GEO29964.1"/>
    <property type="molecule type" value="Genomic_DNA"/>
</dbReference>
<dbReference type="AlphaFoldDB" id="A0A512D0H3"/>
<evidence type="ECO:0000313" key="5">
    <source>
        <dbReference type="Proteomes" id="UP000321534"/>
    </source>
</evidence>
<reference evidence="4 5" key="1">
    <citation type="submission" date="2019-07" db="EMBL/GenBank/DDBJ databases">
        <title>Whole genome shotgun sequence of Terrabacter aerolatus NBRC 106305.</title>
        <authorList>
            <person name="Hosoyama A."/>
            <person name="Uohara A."/>
            <person name="Ohji S."/>
            <person name="Ichikawa N."/>
        </authorList>
    </citation>
    <scope>NUCLEOTIDE SEQUENCE [LARGE SCALE GENOMIC DNA]</scope>
    <source>
        <strain evidence="4 5">NBRC 106305</strain>
    </source>
</reference>
<feature type="domain" description="Prokaryotic-type class I peptide chain release factors" evidence="3">
    <location>
        <begin position="22"/>
        <end position="145"/>
    </location>
</feature>
<comment type="similarity">
    <text evidence="1">Belongs to the prokaryotic/mitochondrial release factor family.</text>
</comment>
<dbReference type="Proteomes" id="UP000321534">
    <property type="component" value="Unassembled WGS sequence"/>
</dbReference>
<dbReference type="Pfam" id="PF00472">
    <property type="entry name" value="RF-1"/>
    <property type="match status" value="1"/>
</dbReference>